<dbReference type="InterPro" id="IPR009057">
    <property type="entry name" value="Homeodomain-like_sf"/>
</dbReference>
<dbReference type="Pfam" id="PF12833">
    <property type="entry name" value="HTH_18"/>
    <property type="match status" value="1"/>
</dbReference>
<dbReference type="InterPro" id="IPR018060">
    <property type="entry name" value="HTH_AraC"/>
</dbReference>
<evidence type="ECO:0000256" key="2">
    <source>
        <dbReference type="ARBA" id="ARBA00023125"/>
    </source>
</evidence>
<dbReference type="PANTHER" id="PTHR46796:SF7">
    <property type="entry name" value="ARAC FAMILY TRANSCRIPTIONAL REGULATOR"/>
    <property type="match status" value="1"/>
</dbReference>
<keyword evidence="1" id="KW-0805">Transcription regulation</keyword>
<evidence type="ECO:0000256" key="1">
    <source>
        <dbReference type="ARBA" id="ARBA00023015"/>
    </source>
</evidence>
<evidence type="ECO:0000313" key="5">
    <source>
        <dbReference type="EMBL" id="ATG35823.1"/>
    </source>
</evidence>
<sequence>MRQSACLSVLIWIDYEKLRDANEDYDQTREMSYDHIFDQLDIQTEPFAVCEIHGTCHVALKPDAAVTLHYILCGQGQITMRGQAPIRLSKGSLVLIPSLNSHEVSNDGTTIVPGPSCKPAALNLAQVLKSAPDESVGSTSRLIALCAHVNIGLMGATDVVNLIREPLITRAEPGSELMTLVDTMMYEVCEPSVGSRALIRVLLMQALIVMMRKKISEQDGPLSWMAALRDPMLWQALNAMLENPGKPYSVETLADIAGMSRAAFAKRFAVAYGAGPMELLRSLRVRKAGDLLRNTNLPIKRVAETVGFSSRSAFSRAFEATSGHSPGAFRKEVR</sequence>
<proteinExistence type="predicted"/>
<evidence type="ECO:0000259" key="4">
    <source>
        <dbReference type="PROSITE" id="PS01124"/>
    </source>
</evidence>
<dbReference type="InterPro" id="IPR011051">
    <property type="entry name" value="RmlC_Cupin_sf"/>
</dbReference>
<evidence type="ECO:0000313" key="6">
    <source>
        <dbReference type="Proteomes" id="UP000218891"/>
    </source>
</evidence>
<dbReference type="InterPro" id="IPR032783">
    <property type="entry name" value="AraC_lig"/>
</dbReference>
<feature type="domain" description="HTH araC/xylS-type" evidence="4">
    <location>
        <begin position="234"/>
        <end position="332"/>
    </location>
</feature>
<dbReference type="Proteomes" id="UP000218891">
    <property type="component" value="Chromosome"/>
</dbReference>
<name>A0ABN5DG05_9RHOB</name>
<reference evidence="5 6" key="4">
    <citation type="journal article" date="2018" name="Environ. Microbiol. Rep.">
        <title>Phylogenetic distribution of roseobacticides in the Roseobacter group and their effect on microalgae.</title>
        <authorList>
            <person name="Sonnenschein E.C."/>
            <person name="Phippen C.B."/>
            <person name="Bentzon-Tilia M."/>
            <person name="Rasmussen S.A."/>
            <person name="Nielsen K.F."/>
            <person name="Gram L."/>
        </authorList>
    </citation>
    <scope>NUCLEOTIDE SEQUENCE [LARGE SCALE GENOMIC DNA]</scope>
    <source>
        <strain evidence="5 6">P36</strain>
    </source>
</reference>
<keyword evidence="3" id="KW-0804">Transcription</keyword>
<dbReference type="InterPro" id="IPR050204">
    <property type="entry name" value="AraC_XylS_family_regulators"/>
</dbReference>
<reference evidence="5 6" key="1">
    <citation type="journal article" date="2017" name="Front. Microbiol.">
        <title>Phaeobacter piscinae sp. nov., a species of the Roseobacter group and potential aquaculture probiont.</title>
        <authorList>
            <person name="Sonnenschein E.C."/>
            <person name="Phippen C.B.W."/>
            <person name="Nielsen K.F."/>
            <person name="Mateiu R.V."/>
            <person name="Melchiorsen J."/>
            <person name="Gram L."/>
            <person name="Overmann J."/>
            <person name="Freese H.M."/>
        </authorList>
    </citation>
    <scope>NUCLEOTIDE SEQUENCE [LARGE SCALE GENOMIC DNA]</scope>
    <source>
        <strain evidence="5 6">P36</strain>
    </source>
</reference>
<reference evidence="5 6" key="2">
    <citation type="journal article" date="2017" name="Genome Biol. Evol.">
        <title>Trajectories and Drivers of Genome Evolution in Surface-Associated Marine Phaeobacter.</title>
        <authorList>
            <person name="Freese H.M."/>
            <person name="Sikorski J."/>
            <person name="Bunk B."/>
            <person name="Scheuner C."/>
            <person name="Meier-Kolthoff J.P."/>
            <person name="Sproer C."/>
            <person name="Gram L."/>
            <person name="Overmann J."/>
        </authorList>
    </citation>
    <scope>NUCLEOTIDE SEQUENCE [LARGE SCALE GENOMIC DNA]</scope>
    <source>
        <strain evidence="5 6">P36</strain>
    </source>
</reference>
<keyword evidence="6" id="KW-1185">Reference proteome</keyword>
<dbReference type="SMART" id="SM00342">
    <property type="entry name" value="HTH_ARAC"/>
    <property type="match status" value="1"/>
</dbReference>
<accession>A0ABN5DG05</accession>
<dbReference type="PANTHER" id="PTHR46796">
    <property type="entry name" value="HTH-TYPE TRANSCRIPTIONAL ACTIVATOR RHAS-RELATED"/>
    <property type="match status" value="1"/>
</dbReference>
<dbReference type="PROSITE" id="PS01124">
    <property type="entry name" value="HTH_ARAC_FAMILY_2"/>
    <property type="match status" value="1"/>
</dbReference>
<dbReference type="Pfam" id="PF12852">
    <property type="entry name" value="Cupin_6"/>
    <property type="match status" value="1"/>
</dbReference>
<evidence type="ECO:0000256" key="3">
    <source>
        <dbReference type="ARBA" id="ARBA00023163"/>
    </source>
</evidence>
<dbReference type="SUPFAM" id="SSF51182">
    <property type="entry name" value="RmlC-like cupins"/>
    <property type="match status" value="1"/>
</dbReference>
<protein>
    <submittedName>
        <fullName evidence="5">HTH-type transcriptional regulator</fullName>
    </submittedName>
</protein>
<organism evidence="5 6">
    <name type="scientific">Phaeobacter piscinae</name>
    <dbReference type="NCBI Taxonomy" id="1580596"/>
    <lineage>
        <taxon>Bacteria</taxon>
        <taxon>Pseudomonadati</taxon>
        <taxon>Pseudomonadota</taxon>
        <taxon>Alphaproteobacteria</taxon>
        <taxon>Rhodobacterales</taxon>
        <taxon>Roseobacteraceae</taxon>
        <taxon>Phaeobacter</taxon>
    </lineage>
</organism>
<dbReference type="RefSeq" id="WP_096868875.1">
    <property type="nucleotide sequence ID" value="NZ_CP010643.1"/>
</dbReference>
<dbReference type="EMBL" id="CP010643">
    <property type="protein sequence ID" value="ATG35823.1"/>
    <property type="molecule type" value="Genomic_DNA"/>
</dbReference>
<keyword evidence="2" id="KW-0238">DNA-binding</keyword>
<gene>
    <name evidence="5" type="ORF">PhaeoP36_01681</name>
</gene>
<reference evidence="5 6" key="3">
    <citation type="journal article" date="2017" name="Int. J. Syst. Evol. Microbiol.">
        <title>Adaptation of Surface-Associated Bacteria to the Open Ocean: A Genomically Distinct Subpopulation of Phaeobacter gallaeciensis Colonizes Pacific Mesozooplankton.</title>
        <authorList>
            <person name="Freese H.M."/>
            <person name="Methner A."/>
            <person name="Overmann J."/>
        </authorList>
    </citation>
    <scope>NUCLEOTIDE SEQUENCE [LARGE SCALE GENOMIC DNA]</scope>
    <source>
        <strain evidence="5 6">P36</strain>
    </source>
</reference>
<dbReference type="Gene3D" id="1.10.10.60">
    <property type="entry name" value="Homeodomain-like"/>
    <property type="match status" value="1"/>
</dbReference>
<dbReference type="SUPFAM" id="SSF46689">
    <property type="entry name" value="Homeodomain-like"/>
    <property type="match status" value="2"/>
</dbReference>